<dbReference type="AlphaFoldDB" id="A0A0N4ZI15"/>
<dbReference type="PANTHER" id="PTHR31389:SF4">
    <property type="entry name" value="LD39211P"/>
    <property type="match status" value="1"/>
</dbReference>
<dbReference type="WBParaSite" id="PTRK_0000757200.1">
    <property type="protein sequence ID" value="PTRK_0000757200.1"/>
    <property type="gene ID" value="PTRK_0000757200"/>
</dbReference>
<name>A0A0N4ZI15_PARTI</name>
<protein>
    <submittedName>
        <fullName evidence="2">C2H2-type domain-containing protein</fullName>
    </submittedName>
</protein>
<dbReference type="InterPro" id="IPR012444">
    <property type="entry name" value="DUF1647"/>
</dbReference>
<proteinExistence type="predicted"/>
<reference evidence="2" key="1">
    <citation type="submission" date="2017-02" db="UniProtKB">
        <authorList>
            <consortium name="WormBaseParasite"/>
        </authorList>
    </citation>
    <scope>IDENTIFICATION</scope>
</reference>
<dbReference type="Proteomes" id="UP000038045">
    <property type="component" value="Unplaced"/>
</dbReference>
<organism evidence="1 2">
    <name type="scientific">Parastrongyloides trichosuri</name>
    <name type="common">Possum-specific nematode worm</name>
    <dbReference type="NCBI Taxonomy" id="131310"/>
    <lineage>
        <taxon>Eukaryota</taxon>
        <taxon>Metazoa</taxon>
        <taxon>Ecdysozoa</taxon>
        <taxon>Nematoda</taxon>
        <taxon>Chromadorea</taxon>
        <taxon>Rhabditida</taxon>
        <taxon>Tylenchina</taxon>
        <taxon>Panagrolaimomorpha</taxon>
        <taxon>Strongyloidoidea</taxon>
        <taxon>Strongyloididae</taxon>
        <taxon>Parastrongyloides</taxon>
    </lineage>
</organism>
<evidence type="ECO:0000313" key="2">
    <source>
        <dbReference type="WBParaSite" id="PTRK_0000757200.1"/>
    </source>
</evidence>
<dbReference type="PANTHER" id="PTHR31389">
    <property type="entry name" value="LD39211P"/>
    <property type="match status" value="1"/>
</dbReference>
<dbReference type="Pfam" id="PF07801">
    <property type="entry name" value="DUF1647"/>
    <property type="match status" value="1"/>
</dbReference>
<accession>A0A0N4ZI15</accession>
<evidence type="ECO:0000313" key="1">
    <source>
        <dbReference type="Proteomes" id="UP000038045"/>
    </source>
</evidence>
<sequence>MILNLTMASHDDCKFEGKSYDLRYSLPSNRNIKGVRFSCKYMPYLKNFKLLDKRDFVDLTKRKMPHPRVVTAFSNNHKDEAGRLLKSFRDHFPGQKIIVYDLGLSYDAVKKLKKMCYVEYRKFDFKKYPKHVSIIKTYAFKILIAAEVLRDYGSVFWADASVRFKKTNLNYVYDLLNCYVGKDHDHRVKEQKLIGNGVRRNSYKNIFRHEKCKGCYWHFRYKGFDKNVYNFNVKHCHKSPIMFHVPTFHGILPTLHNDVYKYFPTEKERYGNHSISREYDAAFSLMVKTEDAVNDVLKWAVLCALDKHCIQPVAWFRCGGHFRRDNIFSKKHICYRFDQSILSVLLHNANNYDLRNYVSEIHDFASIERTEMLHWKHLKNTCKKS</sequence>
<keyword evidence="1" id="KW-1185">Reference proteome</keyword>